<protein>
    <submittedName>
        <fullName evidence="1">Uncharacterized protein</fullName>
    </submittedName>
</protein>
<proteinExistence type="predicted"/>
<organism evidence="1">
    <name type="scientific">Talaromyces marneffei PM1</name>
    <dbReference type="NCBI Taxonomy" id="1077442"/>
    <lineage>
        <taxon>Eukaryota</taxon>
        <taxon>Fungi</taxon>
        <taxon>Dikarya</taxon>
        <taxon>Ascomycota</taxon>
        <taxon>Pezizomycotina</taxon>
        <taxon>Eurotiomycetes</taxon>
        <taxon>Eurotiomycetidae</taxon>
        <taxon>Eurotiales</taxon>
        <taxon>Trichocomaceae</taxon>
        <taxon>Talaromyces</taxon>
        <taxon>Talaromyces sect. Talaromyces</taxon>
    </lineage>
</organism>
<dbReference type="AlphaFoldDB" id="A0A093VZP9"/>
<evidence type="ECO:0000313" key="1">
    <source>
        <dbReference type="EMBL" id="KFX52106.1"/>
    </source>
</evidence>
<accession>A0A093VZP9</accession>
<comment type="caution">
    <text evidence="1">The sequence shown here is derived from an EMBL/GenBank/DDBJ whole genome shotgun (WGS) entry which is preliminary data.</text>
</comment>
<name>A0A093VZP9_TALMA</name>
<gene>
    <name evidence="1" type="ORF">GQ26_0030650</name>
</gene>
<sequence length="401" mass="43499">MIEGLRISLESRDLHLDYGVPDAFSKRYLCLCSSKNIVVMMFGSTYHPFSDDNSWATPPVSASTGLSVTAFARFEFEAGKGNEGTKILMVEWEDDDFSPSPQGSWHVSWEGKTSVLPADEQTSEKTRRFYFLLPPGVTVPPVVSLSYVPPPNSASTIKQPDSVNINPLPAIFPPELGATARTAGKKGVLHTIWAKKRLQALEKEIREESLINAEGIALQMAIQEKEWIEANFGVSVPLSAIDVSSPSPIASSNALLPLTPLSPIAGSRLGEKLKGLKLNTSERDSGKRAEDLDDEAYRQNDDQAHPLSPQSPDIAVSSFSSFHGVPVKGTSDARRIVAHHPPSFIQEAQNNSNNISLMDPLTRSTTSDSADDLFAKALSPRTPDLPLSPFSFSATQVIAGE</sequence>
<reference evidence="1" key="1">
    <citation type="journal article" date="2014" name="PLoS Genet.">
        <title>Signature Gene Expression Reveals Novel Clues to the Molecular Mechanisms of Dimorphic Transition in Penicillium marneffei.</title>
        <authorList>
            <person name="Yang E."/>
            <person name="Wang G."/>
            <person name="Cai J."/>
            <person name="Woo P.C."/>
            <person name="Lau S.K."/>
            <person name="Yuen K.-Y."/>
            <person name="Chow W.-N."/>
            <person name="Lin X."/>
        </authorList>
    </citation>
    <scope>NUCLEOTIDE SEQUENCE [LARGE SCALE GENOMIC DNA]</scope>
    <source>
        <strain evidence="1">PM1</strain>
    </source>
</reference>
<dbReference type="EMBL" id="JPOX01000003">
    <property type="protein sequence ID" value="KFX52106.1"/>
    <property type="molecule type" value="Genomic_DNA"/>
</dbReference>